<evidence type="ECO:0000256" key="1">
    <source>
        <dbReference type="SAM" id="MobiDB-lite"/>
    </source>
</evidence>
<reference evidence="3 4" key="1">
    <citation type="submission" date="2008-07" db="EMBL/GenBank/DDBJ databases">
        <authorList>
            <person name="Tandeau de Marsac N."/>
            <person name="Ferriera S."/>
            <person name="Johnson J."/>
            <person name="Kravitz S."/>
            <person name="Beeson K."/>
            <person name="Sutton G."/>
            <person name="Rogers Y.-H."/>
            <person name="Friedman R."/>
            <person name="Frazier M."/>
            <person name="Venter J.C."/>
        </authorList>
    </citation>
    <scope>NUCLEOTIDE SEQUENCE [LARGE SCALE GENOMIC DNA]</scope>
    <source>
        <strain evidence="3 4">PCC 7420</strain>
    </source>
</reference>
<keyword evidence="4" id="KW-1185">Reference proteome</keyword>
<feature type="region of interest" description="Disordered" evidence="1">
    <location>
        <begin position="132"/>
        <end position="160"/>
    </location>
</feature>
<feature type="compositionally biased region" description="Pro residues" evidence="1">
    <location>
        <begin position="147"/>
        <end position="158"/>
    </location>
</feature>
<dbReference type="OrthoDB" id="487216at2"/>
<evidence type="ECO:0008006" key="5">
    <source>
        <dbReference type="Google" id="ProtNLM"/>
    </source>
</evidence>
<sequence>MIRRLVLSGFVLAGAVAFSPNVLAQSVDVIFEGNIGEECSFATPVPGVLVYRGGPPTGPGSLIGEITSDAPGGVSGTVEVSCNTPGADIQISDARFVSFTPTNPEFDPPPGAIPPGSDAFLDARATVPGAETYYSGSAGGGGGSPGPSMPIFPLPPNPGDGLRQTVEVDLGVDNTGLFEAGIYQYAVTLTIVP</sequence>
<keyword evidence="2" id="KW-0732">Signal</keyword>
<protein>
    <recommendedName>
        <fullName evidence="5">Spore coat protein U domain-containing protein</fullName>
    </recommendedName>
</protein>
<dbReference type="HOGENOM" id="CLU_1406623_0_0_3"/>
<evidence type="ECO:0000256" key="2">
    <source>
        <dbReference type="SAM" id="SignalP"/>
    </source>
</evidence>
<gene>
    <name evidence="3" type="ORF">MC7420_7344</name>
</gene>
<dbReference type="Proteomes" id="UP000003835">
    <property type="component" value="Unassembled WGS sequence"/>
</dbReference>
<feature type="chain" id="PRO_5002827547" description="Spore coat protein U domain-containing protein" evidence="2">
    <location>
        <begin position="25"/>
        <end position="193"/>
    </location>
</feature>
<evidence type="ECO:0000313" key="4">
    <source>
        <dbReference type="Proteomes" id="UP000003835"/>
    </source>
</evidence>
<dbReference type="EMBL" id="DS989841">
    <property type="protein sequence ID" value="EDX78691.1"/>
    <property type="molecule type" value="Genomic_DNA"/>
</dbReference>
<evidence type="ECO:0000313" key="3">
    <source>
        <dbReference type="EMBL" id="EDX78691.1"/>
    </source>
</evidence>
<proteinExistence type="predicted"/>
<organism evidence="3 4">
    <name type="scientific">Coleofasciculus chthonoplastes PCC 7420</name>
    <dbReference type="NCBI Taxonomy" id="118168"/>
    <lineage>
        <taxon>Bacteria</taxon>
        <taxon>Bacillati</taxon>
        <taxon>Cyanobacteriota</taxon>
        <taxon>Cyanophyceae</taxon>
        <taxon>Coleofasciculales</taxon>
        <taxon>Coleofasciculaceae</taxon>
        <taxon>Coleofasciculus</taxon>
    </lineage>
</organism>
<feature type="signal peptide" evidence="2">
    <location>
        <begin position="1"/>
        <end position="24"/>
    </location>
</feature>
<name>B4VHH3_9CYAN</name>
<dbReference type="AlphaFoldDB" id="B4VHH3"/>
<dbReference type="RefSeq" id="WP_006098168.1">
    <property type="nucleotide sequence ID" value="NZ_DS989841.1"/>
</dbReference>
<accession>B4VHH3</accession>